<evidence type="ECO:0008006" key="3">
    <source>
        <dbReference type="Google" id="ProtNLM"/>
    </source>
</evidence>
<dbReference type="Proteomes" id="UP000653730">
    <property type="component" value="Unassembled WGS sequence"/>
</dbReference>
<dbReference type="RefSeq" id="WP_187965170.1">
    <property type="nucleotide sequence ID" value="NZ_JACVDC010000019.1"/>
</dbReference>
<proteinExistence type="predicted"/>
<dbReference type="AlphaFoldDB" id="A0A926JR84"/>
<keyword evidence="2" id="KW-1185">Reference proteome</keyword>
<comment type="caution">
    <text evidence="1">The sequence shown here is derived from an EMBL/GenBank/DDBJ whole genome shotgun (WGS) entry which is preliminary data.</text>
</comment>
<dbReference type="EMBL" id="JACVDC010000019">
    <property type="protein sequence ID" value="MBC9796020.1"/>
    <property type="molecule type" value="Genomic_DNA"/>
</dbReference>
<evidence type="ECO:0000313" key="1">
    <source>
        <dbReference type="EMBL" id="MBC9796020.1"/>
    </source>
</evidence>
<protein>
    <recommendedName>
        <fullName evidence="3">DUF2158 domain-containing protein</fullName>
    </recommendedName>
</protein>
<evidence type="ECO:0000313" key="2">
    <source>
        <dbReference type="Proteomes" id="UP000653730"/>
    </source>
</evidence>
<name>A0A926JR84_9FLAO</name>
<gene>
    <name evidence="1" type="ORF">IBL28_08590</name>
</gene>
<sequence length="58" mass="6802">MSNLFKTGDMVCAKVNPTRPLVVRVFARGVYYCDVKNHPEEKEQVYFEREIMTFNKTA</sequence>
<reference evidence="1 2" key="1">
    <citation type="submission" date="2020-09" db="EMBL/GenBank/DDBJ databases">
        <title>Sinomicrobium weinanense sp. nov., a halophilic bacteria isolated from saline-alkali soil.</title>
        <authorList>
            <person name="Wu P."/>
            <person name="Ren H."/>
            <person name="Mei Y."/>
            <person name="Liang Y."/>
            <person name="Chen Z."/>
        </authorList>
    </citation>
    <scope>NUCLEOTIDE SEQUENCE [LARGE SCALE GENOMIC DNA]</scope>
    <source>
        <strain evidence="1 2">FJxs</strain>
    </source>
</reference>
<accession>A0A926JR84</accession>
<organism evidence="1 2">
    <name type="scientific">Sinomicrobium weinanense</name>
    <dbReference type="NCBI Taxonomy" id="2842200"/>
    <lineage>
        <taxon>Bacteria</taxon>
        <taxon>Pseudomonadati</taxon>
        <taxon>Bacteroidota</taxon>
        <taxon>Flavobacteriia</taxon>
        <taxon>Flavobacteriales</taxon>
        <taxon>Flavobacteriaceae</taxon>
        <taxon>Sinomicrobium</taxon>
    </lineage>
</organism>